<dbReference type="PROSITE" id="PS50002">
    <property type="entry name" value="SH3"/>
    <property type="match status" value="1"/>
</dbReference>
<keyword evidence="3" id="KW-0175">Coiled coil</keyword>
<evidence type="ECO:0000259" key="6">
    <source>
        <dbReference type="PROSITE" id="PS51021"/>
    </source>
</evidence>
<evidence type="ECO:0000256" key="2">
    <source>
        <dbReference type="PROSITE-ProRule" id="PRU00192"/>
    </source>
</evidence>
<sequence length="481" mass="53491">MNSLHRQIGRITNKGGGDKSSVSVLLNDYEDADKVLTKIIEASKAWRDAWVSILGINVSTTTLFEELYNPIVGAGDGHGRDPVMTPRAQLDRTSKLKDVYTDLKTDLLEEVNMMESRVIKPATEAKDHIQPIRKIIKKRDNKRLDWERYIDKVNNYQRKVKRTDRENAVLVKAEQELVQAAEEFKIADESLRETLPPIIAAAFSILPHLLAVQIMIQNTILAQYYTAVHNYCEDTGFASPPPPMEEVIATWNTNFKPIQQEIEGIPVLARGRAIHQSMAIGDDGTRKPTITGMNVRNGLANRMPSSSNLSSQPVSPHPEKRVMRIPSSNTIPTFTPPTPAPEPSPSREPSRGPSRGPSREPSPKPVYSPPDYSSHLTPVSSYSAHSPAGPSMDYFQRTSSSTSVTQKKKPPPPPPKRIGSQNFGIFAVALYDFQGQNEGDLAFKEGDQIRVVKKTDSVDDWWEGELRGVKGSFPANYCKLA</sequence>
<evidence type="ECO:0000256" key="3">
    <source>
        <dbReference type="SAM" id="Coils"/>
    </source>
</evidence>
<evidence type="ECO:0000256" key="4">
    <source>
        <dbReference type="SAM" id="MobiDB-lite"/>
    </source>
</evidence>
<dbReference type="Proteomes" id="UP001595075">
    <property type="component" value="Unassembled WGS sequence"/>
</dbReference>
<dbReference type="CDD" id="cd07599">
    <property type="entry name" value="BAR_Rvs167p"/>
    <property type="match status" value="1"/>
</dbReference>
<dbReference type="SUPFAM" id="SSF103657">
    <property type="entry name" value="BAR/IMD domain-like"/>
    <property type="match status" value="1"/>
</dbReference>
<dbReference type="PANTHER" id="PTHR47174:SF2">
    <property type="entry name" value="SH3 DOMAIN SIGNALLING PROTEIN (AFU_ORTHOLOGUE AFUA_5G07670)"/>
    <property type="match status" value="1"/>
</dbReference>
<feature type="domain" description="BAR" evidence="6">
    <location>
        <begin position="7"/>
        <end position="241"/>
    </location>
</feature>
<dbReference type="Gene3D" id="2.30.30.40">
    <property type="entry name" value="SH3 Domains"/>
    <property type="match status" value="1"/>
</dbReference>
<protein>
    <recommendedName>
        <fullName evidence="9">SH3 domain-containing protein</fullName>
    </recommendedName>
</protein>
<dbReference type="EMBL" id="JAZHXI010000017">
    <property type="protein sequence ID" value="KAL2062086.1"/>
    <property type="molecule type" value="Genomic_DNA"/>
</dbReference>
<feature type="region of interest" description="Disordered" evidence="4">
    <location>
        <begin position="281"/>
        <end position="420"/>
    </location>
</feature>
<organism evidence="7 8">
    <name type="scientific">Oculimacula yallundae</name>
    <dbReference type="NCBI Taxonomy" id="86028"/>
    <lineage>
        <taxon>Eukaryota</taxon>
        <taxon>Fungi</taxon>
        <taxon>Dikarya</taxon>
        <taxon>Ascomycota</taxon>
        <taxon>Pezizomycotina</taxon>
        <taxon>Leotiomycetes</taxon>
        <taxon>Helotiales</taxon>
        <taxon>Ploettnerulaceae</taxon>
        <taxon>Oculimacula</taxon>
    </lineage>
</organism>
<dbReference type="InterPro" id="IPR036028">
    <property type="entry name" value="SH3-like_dom_sf"/>
</dbReference>
<dbReference type="PROSITE" id="PS51021">
    <property type="entry name" value="BAR"/>
    <property type="match status" value="1"/>
</dbReference>
<evidence type="ECO:0000259" key="5">
    <source>
        <dbReference type="PROSITE" id="PS50002"/>
    </source>
</evidence>
<dbReference type="InterPro" id="IPR027267">
    <property type="entry name" value="AH/BAR_dom_sf"/>
</dbReference>
<name>A0ABR4BY87_9HELO</name>
<gene>
    <name evidence="7" type="ORF">VTL71DRAFT_6352</name>
</gene>
<dbReference type="InterPro" id="IPR004148">
    <property type="entry name" value="BAR_dom"/>
</dbReference>
<evidence type="ECO:0008006" key="9">
    <source>
        <dbReference type="Google" id="ProtNLM"/>
    </source>
</evidence>
<dbReference type="PANTHER" id="PTHR47174">
    <property type="entry name" value="BRIDGING INTEGRATOR 3"/>
    <property type="match status" value="1"/>
</dbReference>
<feature type="compositionally biased region" description="Polar residues" evidence="4">
    <location>
        <begin position="374"/>
        <end position="384"/>
    </location>
</feature>
<reference evidence="7 8" key="1">
    <citation type="journal article" date="2024" name="Commun. Biol.">
        <title>Comparative genomic analysis of thermophilic fungi reveals convergent evolutionary adaptations and gene losses.</title>
        <authorList>
            <person name="Steindorff A.S."/>
            <person name="Aguilar-Pontes M.V."/>
            <person name="Robinson A.J."/>
            <person name="Andreopoulos B."/>
            <person name="LaButti K."/>
            <person name="Kuo A."/>
            <person name="Mondo S."/>
            <person name="Riley R."/>
            <person name="Otillar R."/>
            <person name="Haridas S."/>
            <person name="Lipzen A."/>
            <person name="Grimwood J."/>
            <person name="Schmutz J."/>
            <person name="Clum A."/>
            <person name="Reid I.D."/>
            <person name="Moisan M.C."/>
            <person name="Butler G."/>
            <person name="Nguyen T.T.M."/>
            <person name="Dewar K."/>
            <person name="Conant G."/>
            <person name="Drula E."/>
            <person name="Henrissat B."/>
            <person name="Hansel C."/>
            <person name="Singer S."/>
            <person name="Hutchinson M.I."/>
            <person name="de Vries R.P."/>
            <person name="Natvig D.O."/>
            <person name="Powell A.J."/>
            <person name="Tsang A."/>
            <person name="Grigoriev I.V."/>
        </authorList>
    </citation>
    <scope>NUCLEOTIDE SEQUENCE [LARGE SCALE GENOMIC DNA]</scope>
    <source>
        <strain evidence="7 8">CBS 494.80</strain>
    </source>
</reference>
<dbReference type="Pfam" id="PF03114">
    <property type="entry name" value="BAR"/>
    <property type="match status" value="1"/>
</dbReference>
<comment type="caution">
    <text evidence="7">The sequence shown here is derived from an EMBL/GenBank/DDBJ whole genome shotgun (WGS) entry which is preliminary data.</text>
</comment>
<dbReference type="PRINTS" id="PR00452">
    <property type="entry name" value="SH3DOMAIN"/>
</dbReference>
<dbReference type="Gene3D" id="1.20.1270.60">
    <property type="entry name" value="Arfaptin homology (AH) domain/BAR domain"/>
    <property type="match status" value="1"/>
</dbReference>
<dbReference type="Pfam" id="PF00018">
    <property type="entry name" value="SH3_1"/>
    <property type="match status" value="1"/>
</dbReference>
<keyword evidence="8" id="KW-1185">Reference proteome</keyword>
<evidence type="ECO:0000256" key="1">
    <source>
        <dbReference type="ARBA" id="ARBA00022443"/>
    </source>
</evidence>
<proteinExistence type="predicted"/>
<keyword evidence="1 2" id="KW-0728">SH3 domain</keyword>
<accession>A0ABR4BY87</accession>
<dbReference type="SMART" id="SM00326">
    <property type="entry name" value="SH3"/>
    <property type="match status" value="1"/>
</dbReference>
<feature type="coiled-coil region" evidence="3">
    <location>
        <begin position="163"/>
        <end position="190"/>
    </location>
</feature>
<feature type="domain" description="SH3" evidence="5">
    <location>
        <begin position="422"/>
        <end position="481"/>
    </location>
</feature>
<dbReference type="SUPFAM" id="SSF50044">
    <property type="entry name" value="SH3-domain"/>
    <property type="match status" value="1"/>
</dbReference>
<feature type="compositionally biased region" description="Low complexity" evidence="4">
    <location>
        <begin position="304"/>
        <end position="314"/>
    </location>
</feature>
<dbReference type="InterPro" id="IPR046982">
    <property type="entry name" value="BIN3/RVS161-like"/>
</dbReference>
<feature type="compositionally biased region" description="Pro residues" evidence="4">
    <location>
        <begin position="334"/>
        <end position="346"/>
    </location>
</feature>
<evidence type="ECO:0000313" key="7">
    <source>
        <dbReference type="EMBL" id="KAL2062086.1"/>
    </source>
</evidence>
<evidence type="ECO:0000313" key="8">
    <source>
        <dbReference type="Proteomes" id="UP001595075"/>
    </source>
</evidence>
<feature type="compositionally biased region" description="Polar residues" evidence="4">
    <location>
        <begin position="396"/>
        <end position="405"/>
    </location>
</feature>
<dbReference type="InterPro" id="IPR001452">
    <property type="entry name" value="SH3_domain"/>
</dbReference>